<dbReference type="GO" id="GO:0006611">
    <property type="term" value="P:protein export from nucleus"/>
    <property type="evidence" value="ECO:0007669"/>
    <property type="project" value="TreeGrafter"/>
</dbReference>
<accession>A0AA38M0Z2</accession>
<organism evidence="3 4">
    <name type="scientific">Zophobas morio</name>
    <dbReference type="NCBI Taxonomy" id="2755281"/>
    <lineage>
        <taxon>Eukaryota</taxon>
        <taxon>Metazoa</taxon>
        <taxon>Ecdysozoa</taxon>
        <taxon>Arthropoda</taxon>
        <taxon>Hexapoda</taxon>
        <taxon>Insecta</taxon>
        <taxon>Pterygota</taxon>
        <taxon>Neoptera</taxon>
        <taxon>Endopterygota</taxon>
        <taxon>Coleoptera</taxon>
        <taxon>Polyphaga</taxon>
        <taxon>Cucujiformia</taxon>
        <taxon>Tenebrionidae</taxon>
        <taxon>Zophobas</taxon>
    </lineage>
</organism>
<dbReference type="PANTHER" id="PTHR48014">
    <property type="entry name" value="SERINE/THREONINE-PROTEIN KINASE FRAY2"/>
    <property type="match status" value="1"/>
</dbReference>
<comment type="similarity">
    <text evidence="1">Belongs to the protein kinase superfamily. STE Ser/Thr protein kinase family. STE20 subfamily.</text>
</comment>
<protein>
    <recommendedName>
        <fullName evidence="2">Protein kinase domain-containing protein</fullName>
    </recommendedName>
</protein>
<keyword evidence="4" id="KW-1185">Reference proteome</keyword>
<dbReference type="Gene3D" id="1.10.510.10">
    <property type="entry name" value="Transferase(Phosphotransferase) domain 1"/>
    <property type="match status" value="1"/>
</dbReference>
<reference evidence="3" key="1">
    <citation type="journal article" date="2023" name="G3 (Bethesda)">
        <title>Whole genome assemblies of Zophobas morio and Tenebrio molitor.</title>
        <authorList>
            <person name="Kaur S."/>
            <person name="Stinson S.A."/>
            <person name="diCenzo G.C."/>
        </authorList>
    </citation>
    <scope>NUCLEOTIDE SEQUENCE</scope>
    <source>
        <strain evidence="3">QUZm001</strain>
    </source>
</reference>
<dbReference type="GO" id="GO:0043539">
    <property type="term" value="F:protein serine/threonine kinase activator activity"/>
    <property type="evidence" value="ECO:0007669"/>
    <property type="project" value="InterPro"/>
</dbReference>
<dbReference type="GO" id="GO:0004672">
    <property type="term" value="F:protein kinase activity"/>
    <property type="evidence" value="ECO:0007669"/>
    <property type="project" value="InterPro"/>
</dbReference>
<dbReference type="InterPro" id="IPR047173">
    <property type="entry name" value="STRAD_A/B-like"/>
</dbReference>
<dbReference type="GO" id="GO:0005524">
    <property type="term" value="F:ATP binding"/>
    <property type="evidence" value="ECO:0007669"/>
    <property type="project" value="InterPro"/>
</dbReference>
<dbReference type="GO" id="GO:1902554">
    <property type="term" value="C:serine/threonine protein kinase complex"/>
    <property type="evidence" value="ECO:0007669"/>
    <property type="project" value="TreeGrafter"/>
</dbReference>
<sequence length="148" mass="16393">MIAVLNNPSPTLEVKGSSGYSKSFKKMIDECLRKDPTKRPTADELLKHDFFKKAKGPDYIVQSLISKLPPLSERRKSKGLSAIGRNGLIFLVLRQHGLVAEEDEAAVCSSLQFFIKHPHPMVFEVKKSNEAVADKKALIGFAALSIDQ</sequence>
<dbReference type="Proteomes" id="UP001168821">
    <property type="component" value="Unassembled WGS sequence"/>
</dbReference>
<dbReference type="InterPro" id="IPR011009">
    <property type="entry name" value="Kinase-like_dom_sf"/>
</dbReference>
<name>A0AA38M0Z2_9CUCU</name>
<comment type="caution">
    <text evidence="3">The sequence shown here is derived from an EMBL/GenBank/DDBJ whole genome shotgun (WGS) entry which is preliminary data.</text>
</comment>
<dbReference type="SUPFAM" id="SSF56112">
    <property type="entry name" value="Protein kinase-like (PK-like)"/>
    <property type="match status" value="1"/>
</dbReference>
<evidence type="ECO:0000313" key="3">
    <source>
        <dbReference type="EMBL" id="KAJ3636269.1"/>
    </source>
</evidence>
<dbReference type="AlphaFoldDB" id="A0AA38M0Z2"/>
<evidence type="ECO:0000259" key="2">
    <source>
        <dbReference type="PROSITE" id="PS50011"/>
    </source>
</evidence>
<dbReference type="InterPro" id="IPR000719">
    <property type="entry name" value="Prot_kinase_dom"/>
</dbReference>
<dbReference type="EMBL" id="JALNTZ010000316">
    <property type="protein sequence ID" value="KAJ3636269.1"/>
    <property type="molecule type" value="Genomic_DNA"/>
</dbReference>
<proteinExistence type="inferred from homology"/>
<feature type="domain" description="Protein kinase" evidence="2">
    <location>
        <begin position="1"/>
        <end position="51"/>
    </location>
</feature>
<evidence type="ECO:0000313" key="4">
    <source>
        <dbReference type="Proteomes" id="UP001168821"/>
    </source>
</evidence>
<gene>
    <name evidence="3" type="ORF">Zmor_011781</name>
</gene>
<dbReference type="PANTHER" id="PTHR48014:SF21">
    <property type="entry name" value="SERINE_THREONINE-PROTEIN KINASE FRAY2"/>
    <property type="match status" value="1"/>
</dbReference>
<evidence type="ECO:0000256" key="1">
    <source>
        <dbReference type="ARBA" id="ARBA00008874"/>
    </source>
</evidence>
<dbReference type="PROSITE" id="PS50011">
    <property type="entry name" value="PROTEIN_KINASE_DOM"/>
    <property type="match status" value="1"/>
</dbReference>